<proteinExistence type="predicted"/>
<organism evidence="1 2">
    <name type="scientific">Saccharomyces pastorianus</name>
    <name type="common">Lager yeast</name>
    <name type="synonym">Saccharomyces cerevisiae x Saccharomyces eubayanus</name>
    <dbReference type="NCBI Taxonomy" id="27292"/>
    <lineage>
        <taxon>Eukaryota</taxon>
        <taxon>Fungi</taxon>
        <taxon>Dikarya</taxon>
        <taxon>Ascomycota</taxon>
        <taxon>Saccharomycotina</taxon>
        <taxon>Saccharomycetes</taxon>
        <taxon>Saccharomycetales</taxon>
        <taxon>Saccharomycetaceae</taxon>
        <taxon>Saccharomyces</taxon>
    </lineage>
</organism>
<protein>
    <submittedName>
        <fullName evidence="1">Uncharacterized protein</fullName>
    </submittedName>
</protein>
<evidence type="ECO:0000313" key="2">
    <source>
        <dbReference type="Proteomes" id="UP000501346"/>
    </source>
</evidence>
<keyword evidence="2" id="KW-1185">Reference proteome</keyword>
<evidence type="ECO:0000313" key="1">
    <source>
        <dbReference type="EMBL" id="QID81489.1"/>
    </source>
</evidence>
<sequence length="111" mass="12558">MIKRETRLRAKILGTNANASFHNGECGNASSEITTVWIIEHMKNNLVTKWLNRVLHTSLKMVWYVYRGFNNSLGVCIICLPCNVLSSSQSHLLIAKESALPVSDSRCYYIL</sequence>
<dbReference type="Proteomes" id="UP000501346">
    <property type="component" value="Chromosome ScXIII"/>
</dbReference>
<name>A0A6C1DXK9_SACPS</name>
<dbReference type="EMBL" id="CP048994">
    <property type="protein sequence ID" value="QID81489.1"/>
    <property type="molecule type" value="Genomic_DNA"/>
</dbReference>
<gene>
    <name evidence="1" type="ORF">GRS66_003869</name>
</gene>
<reference evidence="1 2" key="1">
    <citation type="journal article" date="2019" name="BMC Genomics">
        <title>Chromosome level assembly and comparative genome analysis confirm lager-brewing yeasts originated from a single hybridization.</title>
        <authorList>
            <person name="Salazar A.N."/>
            <person name="Gorter de Vries A.R."/>
            <person name="van den Broek M."/>
            <person name="Brouwers N."/>
            <person name="de la Torre Cortes P."/>
            <person name="Kuijpers N.G.A."/>
            <person name="Daran J.G."/>
            <person name="Abeel T."/>
        </authorList>
    </citation>
    <scope>NUCLEOTIDE SEQUENCE [LARGE SCALE GENOMIC DNA]</scope>
    <source>
        <strain evidence="1 2">CBS 1483</strain>
    </source>
</reference>
<accession>A0A6C1DXK9</accession>
<dbReference type="AlphaFoldDB" id="A0A6C1DXK9"/>